<organism evidence="1 2">
    <name type="scientific">Gymnopus androsaceus JB14</name>
    <dbReference type="NCBI Taxonomy" id="1447944"/>
    <lineage>
        <taxon>Eukaryota</taxon>
        <taxon>Fungi</taxon>
        <taxon>Dikarya</taxon>
        <taxon>Basidiomycota</taxon>
        <taxon>Agaricomycotina</taxon>
        <taxon>Agaricomycetes</taxon>
        <taxon>Agaricomycetidae</taxon>
        <taxon>Agaricales</taxon>
        <taxon>Marasmiineae</taxon>
        <taxon>Omphalotaceae</taxon>
        <taxon>Gymnopus</taxon>
    </lineage>
</organism>
<keyword evidence="2" id="KW-1185">Reference proteome</keyword>
<dbReference type="SUPFAM" id="SSF52047">
    <property type="entry name" value="RNI-like"/>
    <property type="match status" value="1"/>
</dbReference>
<dbReference type="EMBL" id="ML769620">
    <property type="protein sequence ID" value="KAE9391554.1"/>
    <property type="molecule type" value="Genomic_DNA"/>
</dbReference>
<reference evidence="1" key="1">
    <citation type="journal article" date="2019" name="Environ. Microbiol.">
        <title>Fungal ecological strategies reflected in gene transcription - a case study of two litter decomposers.</title>
        <authorList>
            <person name="Barbi F."/>
            <person name="Kohler A."/>
            <person name="Barry K."/>
            <person name="Baskaran P."/>
            <person name="Daum C."/>
            <person name="Fauchery L."/>
            <person name="Ihrmark K."/>
            <person name="Kuo A."/>
            <person name="LaButti K."/>
            <person name="Lipzen A."/>
            <person name="Morin E."/>
            <person name="Grigoriev I.V."/>
            <person name="Henrissat B."/>
            <person name="Lindahl B."/>
            <person name="Martin F."/>
        </authorList>
    </citation>
    <scope>NUCLEOTIDE SEQUENCE</scope>
    <source>
        <strain evidence="1">JB14</strain>
    </source>
</reference>
<dbReference type="Gene3D" id="3.80.10.10">
    <property type="entry name" value="Ribonuclease Inhibitor"/>
    <property type="match status" value="1"/>
</dbReference>
<dbReference type="InterPro" id="IPR032675">
    <property type="entry name" value="LRR_dom_sf"/>
</dbReference>
<dbReference type="AlphaFoldDB" id="A0A6A4H2F4"/>
<evidence type="ECO:0000313" key="1">
    <source>
        <dbReference type="EMBL" id="KAE9391554.1"/>
    </source>
</evidence>
<proteinExistence type="predicted"/>
<accession>A0A6A4H2F4</accession>
<protein>
    <submittedName>
        <fullName evidence="1">Uncharacterized protein</fullName>
    </submittedName>
</protein>
<name>A0A6A4H2F4_9AGAR</name>
<evidence type="ECO:0000313" key="2">
    <source>
        <dbReference type="Proteomes" id="UP000799118"/>
    </source>
</evidence>
<dbReference type="Proteomes" id="UP000799118">
    <property type="component" value="Unassembled WGS sequence"/>
</dbReference>
<gene>
    <name evidence="1" type="ORF">BT96DRAFT_1001210</name>
</gene>
<sequence length="463" mass="52060">MAHESSTELESLLSPFEEAPNEILYLIFELSCIDNLLQEYPWPSETDPEGPPTKLSLPVIAYLPALSISAVCTRWRSLALASPRLWSQFRLEIAPKRERRSDIQSRFISTLKLYLDRSADSPLLIDLETRGQEEGENPAFDLLLAHTFRWKTFNYTGDYALRNCGDLFLRPSFHILDQLVLRGCDVAIQRSDLDCFRHSPKLRTVRTDCLEASSALPWTQLTSLEARVDREEDITLLSQCPCLTVLKLPNGSVFGPSNTSLASLESFTFVSVNAHDRLKEMFSSFTFPSLKELIIYPEEGSYVNLIWSPDAFSTFISRSSCVLTTLSLGGVTISDLDLIAALRLLPSLANFSIHGSLNNPATITTHFISSMHSSSAAHLLPNLRSLSIKFPGISFDDVAFIDMVSSRWISDPATGIACLRSLVLHFRDREVDEQVYEPLWHLDRMGMQVIVSGQYLSSQRKQT</sequence>
<dbReference type="OrthoDB" id="3365698at2759"/>